<sequence length="298" mass="34679">MNAKEIEIPVPWGIISAKTWGFDTDPLVLMFHGLEDNANTFDHLVTKLSQEYYYVSVDLPGHGKSTNLPSHGLPLQGMNYVFVVKMLVDHFGREKNIIIGHSFGASLAMQYGFIYPEKLDKVFILDTLWFEIVKPQDFGKWVRSKFEEFTKICQQLQRNTNAEFSYDQCFDLMCNWRFNNFMLTPASAKTLLDRSIKPCGRGKYKFTRDPKLKNYLCYPLDDRYACEIMNSHNISFKVVVMMTETYQTYYNNFCPNLMECYKKISDWIPIEGGHHVHMEDPSVVSNIINSYLDESIPI</sequence>
<evidence type="ECO:0000313" key="5">
    <source>
        <dbReference type="Proteomes" id="UP001458880"/>
    </source>
</evidence>
<dbReference type="SUPFAM" id="SSF53474">
    <property type="entry name" value="alpha/beta-Hydrolases"/>
    <property type="match status" value="1"/>
</dbReference>
<dbReference type="GO" id="GO:0016787">
    <property type="term" value="F:hydrolase activity"/>
    <property type="evidence" value="ECO:0007669"/>
    <property type="project" value="UniProtKB-KW"/>
</dbReference>
<dbReference type="InterPro" id="IPR029058">
    <property type="entry name" value="AB_hydrolase_fold"/>
</dbReference>
<dbReference type="Pfam" id="PF00561">
    <property type="entry name" value="Abhydrolase_1"/>
    <property type="match status" value="1"/>
</dbReference>
<keyword evidence="5" id="KW-1185">Reference proteome</keyword>
<dbReference type="EMBL" id="JASPKY010000535">
    <property type="protein sequence ID" value="KAK9693649.1"/>
    <property type="molecule type" value="Genomic_DNA"/>
</dbReference>
<evidence type="ECO:0000313" key="4">
    <source>
        <dbReference type="EMBL" id="KAK9693649.1"/>
    </source>
</evidence>
<evidence type="ECO:0000256" key="2">
    <source>
        <dbReference type="ARBA" id="ARBA00022801"/>
    </source>
</evidence>
<dbReference type="InterPro" id="IPR000073">
    <property type="entry name" value="AB_hydrolase_1"/>
</dbReference>
<dbReference type="PANTHER" id="PTHR43798">
    <property type="entry name" value="MONOACYLGLYCEROL LIPASE"/>
    <property type="match status" value="1"/>
</dbReference>
<accession>A0AAW1IV24</accession>
<dbReference type="GO" id="GO:0016020">
    <property type="term" value="C:membrane"/>
    <property type="evidence" value="ECO:0007669"/>
    <property type="project" value="TreeGrafter"/>
</dbReference>
<dbReference type="AlphaFoldDB" id="A0AAW1IV24"/>
<evidence type="ECO:0000259" key="3">
    <source>
        <dbReference type="Pfam" id="PF00561"/>
    </source>
</evidence>
<name>A0AAW1IV24_POPJA</name>
<dbReference type="Gene3D" id="3.40.50.1820">
    <property type="entry name" value="alpha/beta hydrolase"/>
    <property type="match status" value="1"/>
</dbReference>
<dbReference type="PRINTS" id="PR00111">
    <property type="entry name" value="ABHYDROLASE"/>
</dbReference>
<organism evidence="4 5">
    <name type="scientific">Popillia japonica</name>
    <name type="common">Japanese beetle</name>
    <dbReference type="NCBI Taxonomy" id="7064"/>
    <lineage>
        <taxon>Eukaryota</taxon>
        <taxon>Metazoa</taxon>
        <taxon>Ecdysozoa</taxon>
        <taxon>Arthropoda</taxon>
        <taxon>Hexapoda</taxon>
        <taxon>Insecta</taxon>
        <taxon>Pterygota</taxon>
        <taxon>Neoptera</taxon>
        <taxon>Endopterygota</taxon>
        <taxon>Coleoptera</taxon>
        <taxon>Polyphaga</taxon>
        <taxon>Scarabaeiformia</taxon>
        <taxon>Scarabaeidae</taxon>
        <taxon>Rutelinae</taxon>
        <taxon>Popillia</taxon>
    </lineage>
</organism>
<feature type="domain" description="AB hydrolase-1" evidence="3">
    <location>
        <begin position="26"/>
        <end position="139"/>
    </location>
</feature>
<protein>
    <submittedName>
        <fullName evidence="4">Alpha/beta hydrolase fold</fullName>
    </submittedName>
</protein>
<comment type="caution">
    <text evidence="4">The sequence shown here is derived from an EMBL/GenBank/DDBJ whole genome shotgun (WGS) entry which is preliminary data.</text>
</comment>
<comment type="similarity">
    <text evidence="1">Belongs to the AB hydrolase superfamily.</text>
</comment>
<dbReference type="InterPro" id="IPR050266">
    <property type="entry name" value="AB_hydrolase_sf"/>
</dbReference>
<gene>
    <name evidence="4" type="ORF">QE152_g34053</name>
</gene>
<evidence type="ECO:0000256" key="1">
    <source>
        <dbReference type="ARBA" id="ARBA00008645"/>
    </source>
</evidence>
<proteinExistence type="inferred from homology"/>
<dbReference type="PANTHER" id="PTHR43798:SF14">
    <property type="entry name" value="SERINE HYDROLASE-LIKE PROTEIN DDB_G0286239"/>
    <property type="match status" value="1"/>
</dbReference>
<keyword evidence="2 4" id="KW-0378">Hydrolase</keyword>
<reference evidence="4 5" key="1">
    <citation type="journal article" date="2024" name="BMC Genomics">
        <title>De novo assembly and annotation of Popillia japonica's genome with initial clues to its potential as an invasive pest.</title>
        <authorList>
            <person name="Cucini C."/>
            <person name="Boschi S."/>
            <person name="Funari R."/>
            <person name="Cardaioli E."/>
            <person name="Iannotti N."/>
            <person name="Marturano G."/>
            <person name="Paoli F."/>
            <person name="Bruttini M."/>
            <person name="Carapelli A."/>
            <person name="Frati F."/>
            <person name="Nardi F."/>
        </authorList>
    </citation>
    <scope>NUCLEOTIDE SEQUENCE [LARGE SCALE GENOMIC DNA]</scope>
    <source>
        <strain evidence="4">DMR45628</strain>
    </source>
</reference>
<dbReference type="Proteomes" id="UP001458880">
    <property type="component" value="Unassembled WGS sequence"/>
</dbReference>